<keyword evidence="2" id="KW-1185">Reference proteome</keyword>
<evidence type="ECO:0000313" key="3">
    <source>
        <dbReference type="WBParaSite" id="ALUE_0000948601-mRNA-1"/>
    </source>
</evidence>
<dbReference type="InterPro" id="IPR029063">
    <property type="entry name" value="SAM-dependent_MTases_sf"/>
</dbReference>
<dbReference type="GO" id="GO:0008295">
    <property type="term" value="P:spermidine biosynthetic process"/>
    <property type="evidence" value="ECO:0007669"/>
    <property type="project" value="TreeGrafter"/>
</dbReference>
<dbReference type="PANTHER" id="PTHR11558:SF11">
    <property type="entry name" value="SPERMIDINE SYNTHASE"/>
    <property type="match status" value="1"/>
</dbReference>
<dbReference type="InterPro" id="IPR001045">
    <property type="entry name" value="Spermi_synthase"/>
</dbReference>
<dbReference type="PANTHER" id="PTHR11558">
    <property type="entry name" value="SPERMIDINE/SPERMINE SYNTHASE"/>
    <property type="match status" value="1"/>
</dbReference>
<feature type="region of interest" description="Disordered" evidence="1">
    <location>
        <begin position="68"/>
        <end position="91"/>
    </location>
</feature>
<reference evidence="3" key="1">
    <citation type="submission" date="2017-02" db="UniProtKB">
        <authorList>
            <consortium name="WormBaseParasite"/>
        </authorList>
    </citation>
    <scope>IDENTIFICATION</scope>
</reference>
<protein>
    <submittedName>
        <fullName evidence="3">PABS domain-containing protein</fullName>
    </submittedName>
</protein>
<dbReference type="WBParaSite" id="ALUE_0000948601-mRNA-1">
    <property type="protein sequence ID" value="ALUE_0000948601-mRNA-1"/>
    <property type="gene ID" value="ALUE_0000948601"/>
</dbReference>
<proteinExistence type="predicted"/>
<dbReference type="Gene3D" id="3.40.50.150">
    <property type="entry name" value="Vaccinia Virus protein VP39"/>
    <property type="match status" value="1"/>
</dbReference>
<evidence type="ECO:0000256" key="1">
    <source>
        <dbReference type="SAM" id="MobiDB-lite"/>
    </source>
</evidence>
<dbReference type="Proteomes" id="UP000036681">
    <property type="component" value="Unplaced"/>
</dbReference>
<sequence>MQVEPQGRRCYMFTDESSSIYSEVPSSNSCVVIADEKHDEVVVPKADNLQRYLLRNTLIRRIVLNNSGMRQDDEPTSPTASDTDSYDSTATMDSEAATWDSAAISDEVGIDVVQTSLCEIHSRCFQFDEHYSRVHSLPPIYEHRGERCTLPNPYHFGYTKNDKCGLLVRSCHIFVRMTKACRRFCIFNDSSGSPPMLLVDDTCGFALLLCDVRCVNYELMKTDFEYTAAVFIDKFVIDRTQFTIHDEILKLPNGSVLIVRLLTANKFGSDIVAAATLKSSQDHNDTINARYLSVDFARVVHLYTKVLIAAPFVTGTFRDHTKTYNVLSIGLGTGVINGYLHHQFQNMNITVVELEETFYKVAQKYFDLTLDHHQRVVIADGLQFLRDHQRSGQAHFDAIYLDACHPAFRYGAICPVEAFLTKDGAKLLHDALADNGTVAVSILVEPEYIAEVYTKSFREVFEQCALVSYSAKMSNKVLVSITFQHFFSFIFPP</sequence>
<accession>A0A0M3I079</accession>
<name>A0A0M3I079_ASCLU</name>
<dbReference type="GO" id="GO:0004766">
    <property type="term" value="F:spermidine synthase activity"/>
    <property type="evidence" value="ECO:0007669"/>
    <property type="project" value="TreeGrafter"/>
</dbReference>
<feature type="compositionally biased region" description="Polar residues" evidence="1">
    <location>
        <begin position="76"/>
        <end position="91"/>
    </location>
</feature>
<dbReference type="AlphaFoldDB" id="A0A0M3I079"/>
<dbReference type="SUPFAM" id="SSF53335">
    <property type="entry name" value="S-adenosyl-L-methionine-dependent methyltransferases"/>
    <property type="match status" value="1"/>
</dbReference>
<evidence type="ECO:0000313" key="2">
    <source>
        <dbReference type="Proteomes" id="UP000036681"/>
    </source>
</evidence>
<dbReference type="GO" id="GO:0005829">
    <property type="term" value="C:cytosol"/>
    <property type="evidence" value="ECO:0007669"/>
    <property type="project" value="TreeGrafter"/>
</dbReference>
<organism evidence="2 3">
    <name type="scientific">Ascaris lumbricoides</name>
    <name type="common">Giant roundworm</name>
    <dbReference type="NCBI Taxonomy" id="6252"/>
    <lineage>
        <taxon>Eukaryota</taxon>
        <taxon>Metazoa</taxon>
        <taxon>Ecdysozoa</taxon>
        <taxon>Nematoda</taxon>
        <taxon>Chromadorea</taxon>
        <taxon>Rhabditida</taxon>
        <taxon>Spirurina</taxon>
        <taxon>Ascaridomorpha</taxon>
        <taxon>Ascaridoidea</taxon>
        <taxon>Ascarididae</taxon>
        <taxon>Ascaris</taxon>
    </lineage>
</organism>
<dbReference type="Pfam" id="PF01564">
    <property type="entry name" value="Spermine_synth"/>
    <property type="match status" value="1"/>
</dbReference>